<dbReference type="AlphaFoldDB" id="A0A7G7G8Q8"/>
<keyword evidence="3" id="KW-1185">Reference proteome</keyword>
<dbReference type="EMBL" id="CP055156">
    <property type="protein sequence ID" value="QNF33542.1"/>
    <property type="molecule type" value="Genomic_DNA"/>
</dbReference>
<feature type="compositionally biased region" description="Basic residues" evidence="1">
    <location>
        <begin position="1"/>
        <end position="20"/>
    </location>
</feature>
<feature type="region of interest" description="Disordered" evidence="1">
    <location>
        <begin position="73"/>
        <end position="97"/>
    </location>
</feature>
<feature type="region of interest" description="Disordered" evidence="1">
    <location>
        <begin position="1"/>
        <end position="22"/>
    </location>
</feature>
<evidence type="ECO:0000313" key="3">
    <source>
        <dbReference type="Proteomes" id="UP000515237"/>
    </source>
</evidence>
<dbReference type="RefSeq" id="WP_185274392.1">
    <property type="nucleotide sequence ID" value="NZ_CP055156.1"/>
</dbReference>
<proteinExistence type="predicted"/>
<gene>
    <name evidence="2" type="ORF">HUW51_12720</name>
</gene>
<protein>
    <submittedName>
        <fullName evidence="2">Uncharacterized protein</fullName>
    </submittedName>
</protein>
<sequence length="97" mass="10414">MAKKKGKKGKSKKNKKKKNKLNVADMVADVVANLARKSTKKLLKSFGKKAGNLVPQVNPANLLAAALENTGNKEIKDNSNNNEVKQGIAALTDADEK</sequence>
<dbReference type="Proteomes" id="UP000515237">
    <property type="component" value="Chromosome"/>
</dbReference>
<evidence type="ECO:0000313" key="2">
    <source>
        <dbReference type="EMBL" id="QNF33542.1"/>
    </source>
</evidence>
<accession>A0A7G7G8Q8</accession>
<organism evidence="2 3">
    <name type="scientific">Adhaeribacter swui</name>
    <dbReference type="NCBI Taxonomy" id="2086471"/>
    <lineage>
        <taxon>Bacteria</taxon>
        <taxon>Pseudomonadati</taxon>
        <taxon>Bacteroidota</taxon>
        <taxon>Cytophagia</taxon>
        <taxon>Cytophagales</taxon>
        <taxon>Hymenobacteraceae</taxon>
        <taxon>Adhaeribacter</taxon>
    </lineage>
</organism>
<dbReference type="KEGG" id="aswu:HUW51_12720"/>
<evidence type="ECO:0000256" key="1">
    <source>
        <dbReference type="SAM" id="MobiDB-lite"/>
    </source>
</evidence>
<name>A0A7G7G8Q8_9BACT</name>
<reference evidence="2 3" key="1">
    <citation type="journal article" date="2018" name="Int. J. Syst. Evol. Microbiol.">
        <title>Adhaeribacter swui sp. nov., isolated from wet mud.</title>
        <authorList>
            <person name="Kim D.U."/>
            <person name="Kim K.W."/>
            <person name="Kang M.S."/>
            <person name="Kim J.Y."/>
            <person name="Jang J.H."/>
            <person name="Kim M.K."/>
        </authorList>
    </citation>
    <scope>NUCLEOTIDE SEQUENCE [LARGE SCALE GENOMIC DNA]</scope>
    <source>
        <strain evidence="2 3">KCTC 52873</strain>
    </source>
</reference>